<dbReference type="STRING" id="8022.A0A060Z394"/>
<feature type="non-terminal residue" evidence="2">
    <location>
        <position position="1"/>
    </location>
</feature>
<feature type="domain" description="Fibronectin type-III" evidence="1">
    <location>
        <begin position="53"/>
        <end position="147"/>
    </location>
</feature>
<dbReference type="InterPro" id="IPR036116">
    <property type="entry name" value="FN3_sf"/>
</dbReference>
<dbReference type="CDD" id="cd00063">
    <property type="entry name" value="FN3"/>
    <property type="match status" value="1"/>
</dbReference>
<dbReference type="PROSITE" id="PS50853">
    <property type="entry name" value="FN3"/>
    <property type="match status" value="1"/>
</dbReference>
<dbReference type="Proteomes" id="UP000193380">
    <property type="component" value="Unassembled WGS sequence"/>
</dbReference>
<organism evidence="2 3">
    <name type="scientific">Oncorhynchus mykiss</name>
    <name type="common">Rainbow trout</name>
    <name type="synonym">Salmo gairdneri</name>
    <dbReference type="NCBI Taxonomy" id="8022"/>
    <lineage>
        <taxon>Eukaryota</taxon>
        <taxon>Metazoa</taxon>
        <taxon>Chordata</taxon>
        <taxon>Craniata</taxon>
        <taxon>Vertebrata</taxon>
        <taxon>Euteleostomi</taxon>
        <taxon>Actinopterygii</taxon>
        <taxon>Neopterygii</taxon>
        <taxon>Teleostei</taxon>
        <taxon>Protacanthopterygii</taxon>
        <taxon>Salmoniformes</taxon>
        <taxon>Salmonidae</taxon>
        <taxon>Salmoninae</taxon>
        <taxon>Oncorhynchus</taxon>
    </lineage>
</organism>
<gene>
    <name evidence="2" type="ORF">GSONMT00032382001</name>
</gene>
<protein>
    <recommendedName>
        <fullName evidence="1">Fibronectin type-III domain-containing protein</fullName>
    </recommendedName>
</protein>
<dbReference type="InterPro" id="IPR013783">
    <property type="entry name" value="Ig-like_fold"/>
</dbReference>
<dbReference type="SUPFAM" id="SSF49265">
    <property type="entry name" value="Fibronectin type III"/>
    <property type="match status" value="1"/>
</dbReference>
<proteinExistence type="predicted"/>
<dbReference type="PaxDb" id="8022-A0A060Z394"/>
<dbReference type="Gene3D" id="2.60.40.10">
    <property type="entry name" value="Immunoglobulins"/>
    <property type="match status" value="1"/>
</dbReference>
<dbReference type="EMBL" id="FR936733">
    <property type="protein sequence ID" value="CDQ98332.1"/>
    <property type="molecule type" value="Genomic_DNA"/>
</dbReference>
<dbReference type="AlphaFoldDB" id="A0A060Z394"/>
<evidence type="ECO:0000313" key="3">
    <source>
        <dbReference type="Proteomes" id="UP000193380"/>
    </source>
</evidence>
<dbReference type="Pfam" id="PF00041">
    <property type="entry name" value="fn3"/>
    <property type="match status" value="1"/>
</dbReference>
<dbReference type="SMART" id="SM00060">
    <property type="entry name" value="FN3"/>
    <property type="match status" value="1"/>
</dbReference>
<dbReference type="InterPro" id="IPR003961">
    <property type="entry name" value="FN3_dom"/>
</dbReference>
<reference evidence="2" key="1">
    <citation type="journal article" date="2014" name="Nat. Commun.">
        <title>The rainbow trout genome provides novel insights into evolution after whole-genome duplication in vertebrates.</title>
        <authorList>
            <person name="Berthelot C."/>
            <person name="Brunet F."/>
            <person name="Chalopin D."/>
            <person name="Juanchich A."/>
            <person name="Bernard M."/>
            <person name="Noel B."/>
            <person name="Bento P."/>
            <person name="Da Silva C."/>
            <person name="Labadie K."/>
            <person name="Alberti A."/>
            <person name="Aury J.M."/>
            <person name="Louis A."/>
            <person name="Dehais P."/>
            <person name="Bardou P."/>
            <person name="Montfort J."/>
            <person name="Klopp C."/>
            <person name="Cabau C."/>
            <person name="Gaspin C."/>
            <person name="Thorgaard G.H."/>
            <person name="Boussaha M."/>
            <person name="Quillet E."/>
            <person name="Guyomard R."/>
            <person name="Galiana D."/>
            <person name="Bobe J."/>
            <person name="Volff J.N."/>
            <person name="Genet C."/>
            <person name="Wincker P."/>
            <person name="Jaillon O."/>
            <person name="Roest Crollius H."/>
            <person name="Guiguen Y."/>
        </authorList>
    </citation>
    <scope>NUCLEOTIDE SEQUENCE [LARGE SCALE GENOMIC DNA]</scope>
</reference>
<accession>A0A060Z394</accession>
<reference evidence="2" key="2">
    <citation type="submission" date="2014-03" db="EMBL/GenBank/DDBJ databases">
        <authorList>
            <person name="Genoscope - CEA"/>
        </authorList>
    </citation>
    <scope>NUCLEOTIDE SEQUENCE</scope>
</reference>
<evidence type="ECO:0000313" key="2">
    <source>
        <dbReference type="EMBL" id="CDQ98332.1"/>
    </source>
</evidence>
<name>A0A060Z394_ONCMY</name>
<sequence>ALVCVPHLTCLPPLFPFPVGVNNSIKFYCEAKNVRGISVSRTGTVHIKVLPAAPKGVQVVHMVENNVTLAWSPGFTGHSDLSACTIQISKNSGRKVELLDQRVKVPPFQQILSGLSCYSNYSVRVCCDNEVGTSLFSGWLDFQTPEAGGHPANRIHNDISALLFINCFFVIGCAPNVTLFPMHCTIYGPSVKSSAILRE</sequence>
<evidence type="ECO:0000259" key="1">
    <source>
        <dbReference type="PROSITE" id="PS50853"/>
    </source>
</evidence>